<dbReference type="InterPro" id="IPR027375">
    <property type="entry name" value="DKNYY"/>
</dbReference>
<sequence>MNNIWKKVRTVTLPKPGNVGTIEKDETYYSLDGKTILYNGYIIKDADFETFEYCFSFAKDKNKCYRADSIYKDADPKTFIVLNYHFAKDKNNIYSLGGIVKNLDYQTFEILDCEYISSSDEIRNSKLSFSSDKSGIWWMDYYSYKPVLIKGTNKSTFKRIDECFSKDDKHIYFGGTRLPKANPLTWKRLHENTYYSQDLNRIYFTKNLLKQADVDTFEVLSIPINTGLFSYAKDKNWGYMTGSVISHEELEQIIKEGLW</sequence>
<proteinExistence type="predicted"/>
<dbReference type="EMBL" id="JUIV01000011">
    <property type="protein sequence ID" value="RYJ38028.1"/>
    <property type="molecule type" value="Genomic_DNA"/>
</dbReference>
<dbReference type="AlphaFoldDB" id="A0A444VWW6"/>
<dbReference type="Pfam" id="PF13644">
    <property type="entry name" value="DKNYY"/>
    <property type="match status" value="1"/>
</dbReference>
<name>A0A444VWW6_9FLAO</name>
<accession>A0A444VWW6</accession>
<organism evidence="1 2">
    <name type="scientific">Flavobacterium anhuiense</name>
    <dbReference type="NCBI Taxonomy" id="459526"/>
    <lineage>
        <taxon>Bacteria</taxon>
        <taxon>Pseudomonadati</taxon>
        <taxon>Bacteroidota</taxon>
        <taxon>Flavobacteriia</taxon>
        <taxon>Flavobacteriales</taxon>
        <taxon>Flavobacteriaceae</taxon>
        <taxon>Flavobacterium</taxon>
    </lineage>
</organism>
<reference evidence="1 2" key="1">
    <citation type="submission" date="2014-12" db="EMBL/GenBank/DDBJ databases">
        <title>Genome sequence of Flavobacterium anhuiense RCM74.</title>
        <authorList>
            <person name="Kim J.F."/>
            <person name="Song J.Y."/>
            <person name="Kwak M.-J."/>
            <person name="Lee S.-W."/>
        </authorList>
    </citation>
    <scope>NUCLEOTIDE SEQUENCE [LARGE SCALE GENOMIC DNA]</scope>
    <source>
        <strain evidence="1 2">RCM74</strain>
    </source>
</reference>
<dbReference type="RefSeq" id="WP_129747821.1">
    <property type="nucleotide sequence ID" value="NZ_JUIV01000011.1"/>
</dbReference>
<comment type="caution">
    <text evidence="1">The sequence shown here is derived from an EMBL/GenBank/DDBJ whole genome shotgun (WGS) entry which is preliminary data.</text>
</comment>
<gene>
    <name evidence="1" type="ORF">NU08_2931</name>
</gene>
<dbReference type="OrthoDB" id="661807at2"/>
<dbReference type="Proteomes" id="UP000290433">
    <property type="component" value="Unassembled WGS sequence"/>
</dbReference>
<evidence type="ECO:0000313" key="1">
    <source>
        <dbReference type="EMBL" id="RYJ38028.1"/>
    </source>
</evidence>
<evidence type="ECO:0000313" key="2">
    <source>
        <dbReference type="Proteomes" id="UP000290433"/>
    </source>
</evidence>
<protein>
    <submittedName>
        <fullName evidence="1">Putative membrane protein</fullName>
    </submittedName>
</protein>